<feature type="transmembrane region" description="Helical" evidence="3">
    <location>
        <begin position="977"/>
        <end position="999"/>
    </location>
</feature>
<proteinExistence type="predicted"/>
<dbReference type="SUPFAM" id="SSF140924">
    <property type="entry name" value="Duffy binding domain-like"/>
    <property type="match status" value="3"/>
</dbReference>
<organism evidence="7 8">
    <name type="scientific">Plasmodium falciparum FCH/4</name>
    <dbReference type="NCBI Taxonomy" id="1036724"/>
    <lineage>
        <taxon>Eukaryota</taxon>
        <taxon>Sar</taxon>
        <taxon>Alveolata</taxon>
        <taxon>Apicomplexa</taxon>
        <taxon>Aconoidasida</taxon>
        <taxon>Haemosporida</taxon>
        <taxon>Plasmodiidae</taxon>
        <taxon>Plasmodium</taxon>
        <taxon>Plasmodium (Laverania)</taxon>
    </lineage>
</organism>
<evidence type="ECO:0000259" key="4">
    <source>
        <dbReference type="Pfam" id="PF03011"/>
    </source>
</evidence>
<keyword evidence="3" id="KW-0812">Transmembrane</keyword>
<dbReference type="Pfam" id="PF03011">
    <property type="entry name" value="PFEMP"/>
    <property type="match status" value="1"/>
</dbReference>
<name>A0A024VSD8_PLAFA</name>
<dbReference type="Pfam" id="PF22672">
    <property type="entry name" value="DBL_C"/>
    <property type="match status" value="1"/>
</dbReference>
<dbReference type="Gene3D" id="1.20.58.1930">
    <property type="match status" value="1"/>
</dbReference>
<keyword evidence="3" id="KW-0472">Membrane</keyword>
<evidence type="ECO:0000256" key="3">
    <source>
        <dbReference type="SAM" id="Phobius"/>
    </source>
</evidence>
<accession>A0A024VSD8</accession>
<sequence>MKELLQQWLEYFFEDHNKINKKLKPCIENGEKPKCENKCEQKCNCVKKWVEEKKDEWDKINGTYLKKYKSEDDGSNNLNSFLETLIPRMDLVNDKGKISDLATFKTLYGCNGTDSSQKDIIECLLNNLQNEINKCLSSTSGSEQCTTPPSNLDDDDTPDEPLDDYYIQQPNFCPPPPPPMTCVEEIAKKLREDAERAVEKMKDNKLKGDGTKFNGACNKVKKENNGGNVKDACDFEKTYKTSVKSLKETCKDNRKEPFKIGQKWNSKYIKKIRKHLYIPPRREHMCINYLKEISRYTDTDSNSLLKKIQEAAQHEGDDIIRKILEENSCDEHRICDAMKYSFADLGDIIRGRDLWNTNRKEQGIQRKLENSFENIYNKMGNDKNKYEKDRPKYLQLRSDWWDANRKHIWNAMTCNAPKDAKLNKRNEEPEGTSTNGSFVSTLDNCGYEKDPPNYDYIPQPFRFMQEWSENFCKLLNEEIKKFETQCADCKNNGFSCEDDRNGTNCENCKNQCEKYKKLIHNWKLGFDKYKEAYKEIYNNNAKISSEEYVKNFLEKLKAQCPGKDSADKYIDEATHCTKYKFSNSENKNHNNYAFKSPPKEYERACECEAPDPLDQCPHTVESKLTCTKLSITSECWKKYYNNDLDSWDSTSVEDFTGKNKGVLVPPRRRYLCLRNITSNLSSIKSKEDFKKKLIEAAFNEAYSLSEKYKDQEKAFPALKYSFADYGDIVRGTDLISTINLIDLNGKLNDFFTTDGINNVRNNRDKWWNENKEHVWHAMVCGYQKSNDYKSINASWCTLPDEDKTHQFMRWFREWTESFCNYRKKLYDIMVNNCNEARCDKITGKVDLYECTKACTEYENYVSKKKNEYFSQKQKYDKDFKDSYNNKDAPNYFKYNFFVNNYDCLFDNFKDENNWKNPYDSFDDTKNKEKCECIQLIIPTKRKEKEEPKKPVRPPLPPTPPKRKPKQREIHHNILPQMLSISAFPLSVGIAFASLTYFVLKKKVIWEHIY</sequence>
<feature type="domain" description="Duffy-antigen binding" evidence="5">
    <location>
        <begin position="661"/>
        <end position="821"/>
    </location>
</feature>
<dbReference type="InterPro" id="IPR008602">
    <property type="entry name" value="Duffy-antigen-binding"/>
</dbReference>
<protein>
    <submittedName>
        <fullName evidence="7">Uncharacterized protein</fullName>
    </submittedName>
</protein>
<feature type="region of interest" description="Disordered" evidence="2">
    <location>
        <begin position="942"/>
        <end position="966"/>
    </location>
</feature>
<reference evidence="7 8" key="2">
    <citation type="submission" date="2013-02" db="EMBL/GenBank/DDBJ databases">
        <title>The Genome Sequence of Plasmodium falciparum FCH/4.</title>
        <authorList>
            <consortium name="The Broad Institute Genome Sequencing Platform"/>
            <consortium name="The Broad Institute Genome Sequencing Center for Infectious Disease"/>
            <person name="Neafsey D."/>
            <person name="Cheeseman I."/>
            <person name="Volkman S."/>
            <person name="Adams J."/>
            <person name="Walker B."/>
            <person name="Young S.K."/>
            <person name="Zeng Q."/>
            <person name="Gargeya S."/>
            <person name="Fitzgerald M."/>
            <person name="Haas B."/>
            <person name="Abouelleil A."/>
            <person name="Alvarado L."/>
            <person name="Arachchi H.M."/>
            <person name="Berlin A.M."/>
            <person name="Chapman S.B."/>
            <person name="Dewar J."/>
            <person name="Goldberg J."/>
            <person name="Griggs A."/>
            <person name="Gujja S."/>
            <person name="Hansen M."/>
            <person name="Howarth C."/>
            <person name="Imamovic A."/>
            <person name="Larimer J."/>
            <person name="McCowan C."/>
            <person name="Murphy C."/>
            <person name="Neiman D."/>
            <person name="Pearson M."/>
            <person name="Priest M."/>
            <person name="Roberts A."/>
            <person name="Saif S."/>
            <person name="Shea T."/>
            <person name="Sisk P."/>
            <person name="Sykes S."/>
            <person name="Wortman J."/>
            <person name="Nusbaum C."/>
            <person name="Birren B."/>
        </authorList>
    </citation>
    <scope>NUCLEOTIDE SEQUENCE [LARGE SCALE GENOMIC DNA]</scope>
    <source>
        <strain evidence="7 8">FCH/4</strain>
    </source>
</reference>
<gene>
    <name evidence="7" type="ORF">PFFCH_01333</name>
</gene>
<evidence type="ECO:0000259" key="6">
    <source>
        <dbReference type="Pfam" id="PF22672"/>
    </source>
</evidence>
<dbReference type="Gene3D" id="1.20.58.830">
    <property type="match status" value="2"/>
</dbReference>
<dbReference type="InterPro" id="IPR054595">
    <property type="entry name" value="DBL_C"/>
</dbReference>
<feature type="domain" description="Duffy-antigen binding" evidence="5">
    <location>
        <begin position="276"/>
        <end position="462"/>
    </location>
</feature>
<dbReference type="AlphaFoldDB" id="A0A024VSD8"/>
<dbReference type="InterPro" id="IPR042202">
    <property type="entry name" value="Duffy-ag-bd_sf"/>
</dbReference>
<feature type="domain" description="Duffy-binding-like" evidence="4">
    <location>
        <begin position="4"/>
        <end position="141"/>
    </location>
</feature>
<feature type="domain" description="Duffy-binding-like" evidence="6">
    <location>
        <begin position="466"/>
        <end position="603"/>
    </location>
</feature>
<dbReference type="Pfam" id="PF05424">
    <property type="entry name" value="Duffy_binding"/>
    <property type="match status" value="2"/>
</dbReference>
<reference evidence="7 8" key="1">
    <citation type="submission" date="2013-02" db="EMBL/GenBank/DDBJ databases">
        <title>The Genome Annotation of Plasmodium falciparum FCH/4.</title>
        <authorList>
            <consortium name="The Broad Institute Genome Sequencing Platform"/>
            <consortium name="The Broad Institute Genome Sequencing Center for Infectious Disease"/>
            <person name="Neafsey D."/>
            <person name="Hoffman S."/>
            <person name="Volkman S."/>
            <person name="Rosenthal P."/>
            <person name="Walker B."/>
            <person name="Young S.K."/>
            <person name="Zeng Q."/>
            <person name="Gargeya S."/>
            <person name="Fitzgerald M."/>
            <person name="Haas B."/>
            <person name="Abouelleil A."/>
            <person name="Allen A.W."/>
            <person name="Alvarado L."/>
            <person name="Arachchi H.M."/>
            <person name="Berlin A.M."/>
            <person name="Chapman S.B."/>
            <person name="Gainer-Dewar J."/>
            <person name="Goldberg J."/>
            <person name="Griggs A."/>
            <person name="Gujja S."/>
            <person name="Hansen M."/>
            <person name="Howarth C."/>
            <person name="Imamovic A."/>
            <person name="Ireland A."/>
            <person name="Larimer J."/>
            <person name="McCowan C."/>
            <person name="Murphy C."/>
            <person name="Pearson M."/>
            <person name="Poon T.W."/>
            <person name="Priest M."/>
            <person name="Roberts A."/>
            <person name="Saif S."/>
            <person name="Shea T."/>
            <person name="Sisk P."/>
            <person name="Sykes S."/>
            <person name="Wortman J."/>
            <person name="Nusbaum C."/>
            <person name="Birren B."/>
        </authorList>
    </citation>
    <scope>NUCLEOTIDE SEQUENCE [LARGE SCALE GENOMIC DNA]</scope>
    <source>
        <strain evidence="7 8">FCH/4</strain>
    </source>
</reference>
<feature type="region of interest" description="Disordered" evidence="2">
    <location>
        <begin position="138"/>
        <end position="159"/>
    </location>
</feature>
<dbReference type="GO" id="GO:0016020">
    <property type="term" value="C:membrane"/>
    <property type="evidence" value="ECO:0007669"/>
    <property type="project" value="InterPro"/>
</dbReference>
<evidence type="ECO:0000259" key="5">
    <source>
        <dbReference type="Pfam" id="PF05424"/>
    </source>
</evidence>
<feature type="coiled-coil region" evidence="1">
    <location>
        <begin position="180"/>
        <end position="207"/>
    </location>
</feature>
<evidence type="ECO:0000313" key="8">
    <source>
        <dbReference type="Proteomes" id="UP000030656"/>
    </source>
</evidence>
<keyword evidence="3" id="KW-1133">Transmembrane helix</keyword>
<dbReference type="EMBL" id="KI927862">
    <property type="protein sequence ID" value="ETW31223.1"/>
    <property type="molecule type" value="Genomic_DNA"/>
</dbReference>
<evidence type="ECO:0000313" key="7">
    <source>
        <dbReference type="EMBL" id="ETW31223.1"/>
    </source>
</evidence>
<dbReference type="Gene3D" id="1.20.1310.20">
    <property type="entry name" value="Duffy-antigen binding domain"/>
    <property type="match status" value="2"/>
</dbReference>
<keyword evidence="1" id="KW-0175">Coiled coil</keyword>
<dbReference type="Proteomes" id="UP000030656">
    <property type="component" value="Unassembled WGS sequence"/>
</dbReference>
<evidence type="ECO:0000256" key="2">
    <source>
        <dbReference type="SAM" id="MobiDB-lite"/>
    </source>
</evidence>
<evidence type="ECO:0000256" key="1">
    <source>
        <dbReference type="SAM" id="Coils"/>
    </source>
</evidence>
<dbReference type="InterPro" id="IPR004258">
    <property type="entry name" value="DBL"/>
</dbReference>
<dbReference type="GO" id="GO:0046789">
    <property type="term" value="F:host cell surface receptor binding"/>
    <property type="evidence" value="ECO:0007669"/>
    <property type="project" value="InterPro"/>
</dbReference>